<sequence>MQMRSLPVLCALLLSACAGHPAPALDRVETWQGTLTPLTAATPQTWRLNLRDNADGYSGEAYRLEGTNATLVGPALVYPYGGKYFITVNLQQGQHRLLLSRAGNILAGAWEQKGRDGGVDLAGHAHFDLLNTHEETPR</sequence>
<dbReference type="Proteomes" id="UP000192582">
    <property type="component" value="Unassembled WGS sequence"/>
</dbReference>
<name>A0A1W1UYN3_9DEIO</name>
<evidence type="ECO:0000313" key="3">
    <source>
        <dbReference type="Proteomes" id="UP000192582"/>
    </source>
</evidence>
<dbReference type="AlphaFoldDB" id="A0A1W1UYN3"/>
<evidence type="ECO:0000313" key="2">
    <source>
        <dbReference type="EMBL" id="SMB86208.1"/>
    </source>
</evidence>
<evidence type="ECO:0008006" key="4">
    <source>
        <dbReference type="Google" id="ProtNLM"/>
    </source>
</evidence>
<gene>
    <name evidence="2" type="ORF">SAMN00790413_03730</name>
</gene>
<keyword evidence="3" id="KW-1185">Reference proteome</keyword>
<protein>
    <recommendedName>
        <fullName evidence="4">Lipoprotein</fullName>
    </recommendedName>
</protein>
<dbReference type="PROSITE" id="PS51257">
    <property type="entry name" value="PROKAR_LIPOPROTEIN"/>
    <property type="match status" value="1"/>
</dbReference>
<feature type="signal peptide" evidence="1">
    <location>
        <begin position="1"/>
        <end position="24"/>
    </location>
</feature>
<keyword evidence="1" id="KW-0732">Signal</keyword>
<proteinExistence type="predicted"/>
<accession>A0A1W1UYN3</accession>
<organism evidence="2 3">
    <name type="scientific">Deinococcus hopiensis KR-140</name>
    <dbReference type="NCBI Taxonomy" id="695939"/>
    <lineage>
        <taxon>Bacteria</taxon>
        <taxon>Thermotogati</taxon>
        <taxon>Deinococcota</taxon>
        <taxon>Deinococci</taxon>
        <taxon>Deinococcales</taxon>
        <taxon>Deinococcaceae</taxon>
        <taxon>Deinococcus</taxon>
    </lineage>
</organism>
<reference evidence="2 3" key="1">
    <citation type="submission" date="2017-04" db="EMBL/GenBank/DDBJ databases">
        <authorList>
            <person name="Afonso C.L."/>
            <person name="Miller P.J."/>
            <person name="Scott M.A."/>
            <person name="Spackman E."/>
            <person name="Goraichik I."/>
            <person name="Dimitrov K.M."/>
            <person name="Suarez D.L."/>
            <person name="Swayne D.E."/>
        </authorList>
    </citation>
    <scope>NUCLEOTIDE SEQUENCE [LARGE SCALE GENOMIC DNA]</scope>
    <source>
        <strain evidence="2 3">KR-140</strain>
    </source>
</reference>
<evidence type="ECO:0000256" key="1">
    <source>
        <dbReference type="SAM" id="SignalP"/>
    </source>
</evidence>
<dbReference type="EMBL" id="FWWU01000008">
    <property type="protein sequence ID" value="SMB86208.1"/>
    <property type="molecule type" value="Genomic_DNA"/>
</dbReference>
<feature type="chain" id="PRO_5012890403" description="Lipoprotein" evidence="1">
    <location>
        <begin position="25"/>
        <end position="138"/>
    </location>
</feature>